<reference evidence="7" key="1">
    <citation type="submission" date="2021-01" db="EMBL/GenBank/DDBJ databases">
        <title>Whole genome shotgun sequence of Actinoplanes rishiriensis NBRC 108556.</title>
        <authorList>
            <person name="Komaki H."/>
            <person name="Tamura T."/>
        </authorList>
    </citation>
    <scope>NUCLEOTIDE SEQUENCE</scope>
    <source>
        <strain evidence="7">NBRC 108556</strain>
    </source>
</reference>
<name>A0A919JZI5_9ACTN</name>
<organism evidence="7 8">
    <name type="scientific">Paractinoplanes rishiriensis</name>
    <dbReference type="NCBI Taxonomy" id="1050105"/>
    <lineage>
        <taxon>Bacteria</taxon>
        <taxon>Bacillati</taxon>
        <taxon>Actinomycetota</taxon>
        <taxon>Actinomycetes</taxon>
        <taxon>Micromonosporales</taxon>
        <taxon>Micromonosporaceae</taxon>
        <taxon>Paractinoplanes</taxon>
    </lineage>
</organism>
<dbReference type="RefSeq" id="WP_203784620.1">
    <property type="nucleotide sequence ID" value="NZ_BOMV01000057.1"/>
</dbReference>
<feature type="transmembrane region" description="Helical" evidence="6">
    <location>
        <begin position="126"/>
        <end position="146"/>
    </location>
</feature>
<keyword evidence="8" id="KW-1185">Reference proteome</keyword>
<dbReference type="Proteomes" id="UP000636960">
    <property type="component" value="Unassembled WGS sequence"/>
</dbReference>
<dbReference type="AlphaFoldDB" id="A0A919JZI5"/>
<evidence type="ECO:0000313" key="8">
    <source>
        <dbReference type="Proteomes" id="UP000636960"/>
    </source>
</evidence>
<gene>
    <name evidence="7" type="ORF">Ari01nite_50380</name>
</gene>
<evidence type="ECO:0000313" key="7">
    <source>
        <dbReference type="EMBL" id="GIE97573.1"/>
    </source>
</evidence>
<evidence type="ECO:0000256" key="4">
    <source>
        <dbReference type="ARBA" id="ARBA00022989"/>
    </source>
</evidence>
<sequence length="237" mass="25844">MIFYLTAAKVVRRRGGSWDYWREVSWCAGLVALAGGAVLDHHDLRAHMLGHLLLGMVAPLLLVLAAPVTLALRILPVGAARRLVRLLRTRPVRVLTHPVTAAVLNAGGLWLWYATGLFGHTADRPWLHALVQIHVFAAGCLFTASIAGPDPMPHRPALPVRAAVLFAFLTAHGILAKHLYAHPPMAAPEDVSLQAAQFMYYGGDLVDLVLIVRLGREWWVRRSPLRHPAAAPGSSYG</sequence>
<dbReference type="InterPro" id="IPR019108">
    <property type="entry name" value="Caa3_assmbl_CtaG-rel"/>
</dbReference>
<feature type="transmembrane region" description="Helical" evidence="6">
    <location>
        <begin position="51"/>
        <end position="75"/>
    </location>
</feature>
<comment type="caution">
    <text evidence="7">The sequence shown here is derived from an EMBL/GenBank/DDBJ whole genome shotgun (WGS) entry which is preliminary data.</text>
</comment>
<dbReference type="Pfam" id="PF09678">
    <property type="entry name" value="Caa3_CtaG"/>
    <property type="match status" value="1"/>
</dbReference>
<keyword evidence="3 6" id="KW-0812">Transmembrane</keyword>
<feature type="transmembrane region" description="Helical" evidence="6">
    <location>
        <begin position="158"/>
        <end position="178"/>
    </location>
</feature>
<evidence type="ECO:0000256" key="1">
    <source>
        <dbReference type="ARBA" id="ARBA00004651"/>
    </source>
</evidence>
<evidence type="ECO:0000256" key="3">
    <source>
        <dbReference type="ARBA" id="ARBA00022692"/>
    </source>
</evidence>
<feature type="transmembrane region" description="Helical" evidence="6">
    <location>
        <begin position="95"/>
        <end position="114"/>
    </location>
</feature>
<evidence type="ECO:0000256" key="6">
    <source>
        <dbReference type="SAM" id="Phobius"/>
    </source>
</evidence>
<evidence type="ECO:0000256" key="2">
    <source>
        <dbReference type="ARBA" id="ARBA00022475"/>
    </source>
</evidence>
<dbReference type="EMBL" id="BOMV01000057">
    <property type="protein sequence ID" value="GIE97573.1"/>
    <property type="molecule type" value="Genomic_DNA"/>
</dbReference>
<keyword evidence="2" id="KW-1003">Cell membrane</keyword>
<accession>A0A919JZI5</accession>
<feature type="transmembrane region" description="Helical" evidence="6">
    <location>
        <begin position="20"/>
        <end position="39"/>
    </location>
</feature>
<dbReference type="GO" id="GO:0005886">
    <property type="term" value="C:plasma membrane"/>
    <property type="evidence" value="ECO:0007669"/>
    <property type="project" value="UniProtKB-SubCell"/>
</dbReference>
<protein>
    <submittedName>
        <fullName evidence="7">Membrane protein</fullName>
    </submittedName>
</protein>
<keyword evidence="5 6" id="KW-0472">Membrane</keyword>
<proteinExistence type="predicted"/>
<comment type="subcellular location">
    <subcellularLocation>
        <location evidence="1">Cell membrane</location>
        <topology evidence="1">Multi-pass membrane protein</topology>
    </subcellularLocation>
</comment>
<evidence type="ECO:0000256" key="5">
    <source>
        <dbReference type="ARBA" id="ARBA00023136"/>
    </source>
</evidence>
<keyword evidence="4 6" id="KW-1133">Transmembrane helix</keyword>